<evidence type="ECO:0000256" key="4">
    <source>
        <dbReference type="ARBA" id="ARBA00022723"/>
    </source>
</evidence>
<keyword evidence="8" id="KW-0482">Metalloprotease</keyword>
<accession>A0ABR8Z8V9</accession>
<evidence type="ECO:0000256" key="1">
    <source>
        <dbReference type="ARBA" id="ARBA00001947"/>
    </source>
</evidence>
<evidence type="ECO:0000256" key="8">
    <source>
        <dbReference type="ARBA" id="ARBA00023049"/>
    </source>
</evidence>
<evidence type="ECO:0000256" key="6">
    <source>
        <dbReference type="ARBA" id="ARBA00022801"/>
    </source>
</evidence>
<evidence type="ECO:0000256" key="2">
    <source>
        <dbReference type="ARBA" id="ARBA00009388"/>
    </source>
</evidence>
<comment type="similarity">
    <text evidence="2">Belongs to the peptidase M4 family.</text>
</comment>
<dbReference type="InterPro" id="IPR027268">
    <property type="entry name" value="Peptidase_M4/M1_CTD_sf"/>
</dbReference>
<gene>
    <name evidence="15" type="ORF">IC610_04445</name>
</gene>
<evidence type="ECO:0000256" key="5">
    <source>
        <dbReference type="ARBA" id="ARBA00022729"/>
    </source>
</evidence>
<feature type="domain" description="PepSY" evidence="12">
    <location>
        <begin position="152"/>
        <end position="222"/>
    </location>
</feature>
<dbReference type="Gene3D" id="1.10.390.10">
    <property type="entry name" value="Neutral Protease Domain 2"/>
    <property type="match status" value="1"/>
</dbReference>
<dbReference type="EMBL" id="JACYFS010000001">
    <property type="protein sequence ID" value="MBD8081672.1"/>
    <property type="molecule type" value="Genomic_DNA"/>
</dbReference>
<dbReference type="Pfam" id="PF01447">
    <property type="entry name" value="Peptidase_M4"/>
    <property type="match status" value="1"/>
</dbReference>
<keyword evidence="16" id="KW-1185">Reference proteome</keyword>
<dbReference type="RefSeq" id="WP_191735419.1">
    <property type="nucleotide sequence ID" value="NZ_JACYFS010000001.1"/>
</dbReference>
<evidence type="ECO:0000256" key="9">
    <source>
        <dbReference type="ARBA" id="ARBA00023145"/>
    </source>
</evidence>
<name>A0ABR8Z8V9_9FLAO</name>
<dbReference type="Pfam" id="PF03413">
    <property type="entry name" value="PepSY"/>
    <property type="match status" value="1"/>
</dbReference>
<keyword evidence="3" id="KW-0645">Protease</keyword>
<evidence type="ECO:0000259" key="12">
    <source>
        <dbReference type="Pfam" id="PF03413"/>
    </source>
</evidence>
<dbReference type="InterPro" id="IPR023612">
    <property type="entry name" value="Peptidase_M4"/>
</dbReference>
<dbReference type="InterPro" id="IPR001570">
    <property type="entry name" value="Peptidase_M4_C_domain"/>
</dbReference>
<dbReference type="InterPro" id="IPR050728">
    <property type="entry name" value="Zinc_Metalloprotease_M4"/>
</dbReference>
<feature type="domain" description="Peptidase M4 C-terminal" evidence="11">
    <location>
        <begin position="336"/>
        <end position="501"/>
    </location>
</feature>
<keyword evidence="7" id="KW-0862">Zinc</keyword>
<evidence type="ECO:0000259" key="13">
    <source>
        <dbReference type="Pfam" id="PF07504"/>
    </source>
</evidence>
<evidence type="ECO:0000259" key="11">
    <source>
        <dbReference type="Pfam" id="PF02868"/>
    </source>
</evidence>
<comment type="cofactor">
    <cofactor evidence="1">
        <name>Zn(2+)</name>
        <dbReference type="ChEBI" id="CHEBI:29105"/>
    </cofactor>
</comment>
<dbReference type="PRINTS" id="PR00730">
    <property type="entry name" value="THERMOLYSIN"/>
</dbReference>
<dbReference type="PANTHER" id="PTHR33794">
    <property type="entry name" value="BACILLOLYSIN"/>
    <property type="match status" value="1"/>
</dbReference>
<proteinExistence type="inferred from homology"/>
<dbReference type="InterPro" id="IPR026444">
    <property type="entry name" value="Secre_tail"/>
</dbReference>
<dbReference type="Pfam" id="PF18962">
    <property type="entry name" value="Por_Secre_tail"/>
    <property type="match status" value="1"/>
</dbReference>
<dbReference type="Proteomes" id="UP000637299">
    <property type="component" value="Unassembled WGS sequence"/>
</dbReference>
<keyword evidence="6" id="KW-0378">Hydrolase</keyword>
<organism evidence="15 16">
    <name type="scientific">Chryseobacterium caseinilyticum</name>
    <dbReference type="NCBI Taxonomy" id="2771428"/>
    <lineage>
        <taxon>Bacteria</taxon>
        <taxon>Pseudomonadati</taxon>
        <taxon>Bacteroidota</taxon>
        <taxon>Flavobacteriia</taxon>
        <taxon>Flavobacteriales</taxon>
        <taxon>Weeksellaceae</taxon>
        <taxon>Chryseobacterium group</taxon>
        <taxon>Chryseobacterium</taxon>
    </lineage>
</organism>
<dbReference type="PANTHER" id="PTHR33794:SF1">
    <property type="entry name" value="BACILLOLYSIN"/>
    <property type="match status" value="1"/>
</dbReference>
<keyword evidence="9" id="KW-0865">Zymogen</keyword>
<feature type="domain" description="Peptidase M4" evidence="10">
    <location>
        <begin position="249"/>
        <end position="333"/>
    </location>
</feature>
<evidence type="ECO:0000259" key="14">
    <source>
        <dbReference type="Pfam" id="PF18962"/>
    </source>
</evidence>
<protein>
    <submittedName>
        <fullName evidence="15">M4 family metallopeptidase</fullName>
    </submittedName>
</protein>
<feature type="domain" description="Secretion system C-terminal sorting" evidence="14">
    <location>
        <begin position="780"/>
        <end position="851"/>
    </location>
</feature>
<evidence type="ECO:0000256" key="7">
    <source>
        <dbReference type="ARBA" id="ARBA00022833"/>
    </source>
</evidence>
<evidence type="ECO:0000313" key="16">
    <source>
        <dbReference type="Proteomes" id="UP000637299"/>
    </source>
</evidence>
<comment type="caution">
    <text evidence="15">The sequence shown here is derived from an EMBL/GenBank/DDBJ whole genome shotgun (WGS) entry which is preliminary data.</text>
</comment>
<keyword evidence="5" id="KW-0732">Signal</keyword>
<dbReference type="Gene3D" id="3.10.170.10">
    <property type="match status" value="1"/>
</dbReference>
<feature type="domain" description="FTP" evidence="13">
    <location>
        <begin position="84"/>
        <end position="132"/>
    </location>
</feature>
<dbReference type="SUPFAM" id="SSF55486">
    <property type="entry name" value="Metalloproteases ('zincins'), catalytic domain"/>
    <property type="match status" value="1"/>
</dbReference>
<dbReference type="InterPro" id="IPR013856">
    <property type="entry name" value="Peptidase_M4_domain"/>
</dbReference>
<evidence type="ECO:0000313" key="15">
    <source>
        <dbReference type="EMBL" id="MBD8081672.1"/>
    </source>
</evidence>
<evidence type="ECO:0000256" key="3">
    <source>
        <dbReference type="ARBA" id="ARBA00022670"/>
    </source>
</evidence>
<dbReference type="InterPro" id="IPR025711">
    <property type="entry name" value="PepSY"/>
</dbReference>
<evidence type="ECO:0000259" key="10">
    <source>
        <dbReference type="Pfam" id="PF01447"/>
    </source>
</evidence>
<dbReference type="NCBIfam" id="TIGR04183">
    <property type="entry name" value="Por_Secre_tail"/>
    <property type="match status" value="1"/>
</dbReference>
<dbReference type="Pfam" id="PF07504">
    <property type="entry name" value="FTP"/>
    <property type="match status" value="1"/>
</dbReference>
<dbReference type="Gene3D" id="3.10.450.490">
    <property type="match status" value="1"/>
</dbReference>
<dbReference type="InterPro" id="IPR011096">
    <property type="entry name" value="FTP_domain"/>
</dbReference>
<dbReference type="Pfam" id="PF02868">
    <property type="entry name" value="Peptidase_M4_C"/>
    <property type="match status" value="1"/>
</dbReference>
<sequence>MKKMICTVFTAASILATAQKSNDISRFAADTKASISYNTGSSTPSFISFANSQNLELKGRNAVEKAQNFIQDNYGIFSLNSSQDLVLLKEFTDNYGFKNVIFAQVYKGVPVFDGLLKFHFNKNEELTSINGNIIPDINDTAIAEITKDVAIEKAKSIVKDQKLGFKDLPLEIGRQRFLLFPKGLAQGEFITTYLAYEIEVTNKNDVREFVFIDAHTGKLVEQFTGIHNLIDRKLYETNTNAANLKWQEGNALPGTLDIWQQNEVITSEHVYNFFKNAFNYISYDGADHSMITINNNPNISCPNANWNGVTANYCTNIAADDVVAHEWGHAYTEYTSDLIYSYQSGALNESYSDVWGETIDLLNNYQDAGENLAVRTTTTCSGTQRWKMGEDVTASGIPAPLRDLWNPNCNGNPGNMLDSGYYYCASTDSGGVHINSGVGNRLYSLLVDGGTYGGYTITPIGFTKAAHLWWRTQNVYLTSTSNYAAFADALESSFNDLIGVNLQGLSTTATPAGPSGQIFTIGELQNLKNAMLAVKLRSSVTTQCNFTKVLATSAPELCTNATSAPLFQEKWENGMGSWVVTNIGTNPTWTARNWVIDSSLPRGRAGKAIYAIDPNNGNCTTNLQNGIIRLESPLITFPNYTSGNYEMAFNHNVATEKNYDGGNIKYSLNGGAWTTVPGTAFTMNAYNATLATVQNDNPMSGQPSFTGIDQGELEGTWGQSIINLTNIGVTAGSNIKFRFELGTDGCGGVDGWYIDEIYVYNCNFATLSVQETEKLKGLSVYPNPTSGIITISNSRNVDVKNAELYNTAGQLLHIYPLEKSAENKLDLTEITKGNYILKVITKDKTQSFKIIKK</sequence>
<reference evidence="15 16" key="1">
    <citation type="submission" date="2020-09" db="EMBL/GenBank/DDBJ databases">
        <title>Genome seq and assembly of Chryseobacterium sp.</title>
        <authorList>
            <person name="Chhetri G."/>
        </authorList>
    </citation>
    <scope>NUCLEOTIDE SEQUENCE [LARGE SCALE GENOMIC DNA]</scope>
    <source>
        <strain evidence="15 16">GCR10</strain>
    </source>
</reference>
<keyword evidence="4" id="KW-0479">Metal-binding</keyword>